<evidence type="ECO:0000259" key="1">
    <source>
        <dbReference type="Pfam" id="PF05050"/>
    </source>
</evidence>
<protein>
    <recommendedName>
        <fullName evidence="1">Methyltransferase FkbM domain-containing protein</fullName>
    </recommendedName>
</protein>
<dbReference type="NCBIfam" id="TIGR01444">
    <property type="entry name" value="fkbM_fam"/>
    <property type="match status" value="1"/>
</dbReference>
<dbReference type="InterPro" id="IPR029063">
    <property type="entry name" value="SAM-dependent_MTases_sf"/>
</dbReference>
<comment type="caution">
    <text evidence="2">The sequence shown here is derived from an EMBL/GenBank/DDBJ whole genome shotgun (WGS) entry which is preliminary data.</text>
</comment>
<evidence type="ECO:0000313" key="2">
    <source>
        <dbReference type="EMBL" id="OGF72678.1"/>
    </source>
</evidence>
<dbReference type="Pfam" id="PF05050">
    <property type="entry name" value="Methyltransf_21"/>
    <property type="match status" value="1"/>
</dbReference>
<sequence length="262" mass="29710">MTKRFKTILKPAINFLTDTMMKLARFSFPAYYNWRWKWQMLLWRYEPETVDFFKKNVKPGMTVVDIGAHIGYFARVLSKLVGRAGAVYAFEPDEANFKMLKSNTEHLKNVKTYQLAVSDRRGSVDFYLSGGRSGNHSTIAGVVLDQKKVTVEAVDLDSFFVDAKIQRVDFIKMDIEGGEPAALAGMKNVILKSGNIILVSEFAPAWLRKAGVEPLNYLNNLRALGFEISADRGGEILPFNPTESEMQKLAPSYFTNIYCNRH</sequence>
<gene>
    <name evidence="2" type="ORF">A3C05_00165</name>
</gene>
<organism evidence="2 3">
    <name type="scientific">Candidatus Giovannonibacteria bacterium RIFCSPHIGHO2_02_FULL_45_40</name>
    <dbReference type="NCBI Taxonomy" id="1798337"/>
    <lineage>
        <taxon>Bacteria</taxon>
        <taxon>Candidatus Giovannoniibacteriota</taxon>
    </lineage>
</organism>
<dbReference type="AlphaFoldDB" id="A0A1F5WAK0"/>
<dbReference type="SUPFAM" id="SSF53335">
    <property type="entry name" value="S-adenosyl-L-methionine-dependent methyltransferases"/>
    <property type="match status" value="1"/>
</dbReference>
<dbReference type="PANTHER" id="PTHR34203">
    <property type="entry name" value="METHYLTRANSFERASE, FKBM FAMILY PROTEIN"/>
    <property type="match status" value="1"/>
</dbReference>
<dbReference type="InterPro" id="IPR052514">
    <property type="entry name" value="SAM-dependent_MTase"/>
</dbReference>
<dbReference type="Proteomes" id="UP000178743">
    <property type="component" value="Unassembled WGS sequence"/>
</dbReference>
<dbReference type="EMBL" id="MFHP01000017">
    <property type="protein sequence ID" value="OGF72678.1"/>
    <property type="molecule type" value="Genomic_DNA"/>
</dbReference>
<feature type="domain" description="Methyltransferase FkbM" evidence="1">
    <location>
        <begin position="65"/>
        <end position="227"/>
    </location>
</feature>
<proteinExistence type="predicted"/>
<dbReference type="PANTHER" id="PTHR34203:SF15">
    <property type="entry name" value="SLL1173 PROTEIN"/>
    <property type="match status" value="1"/>
</dbReference>
<dbReference type="Gene3D" id="3.40.50.150">
    <property type="entry name" value="Vaccinia Virus protein VP39"/>
    <property type="match status" value="1"/>
</dbReference>
<evidence type="ECO:0000313" key="3">
    <source>
        <dbReference type="Proteomes" id="UP000178743"/>
    </source>
</evidence>
<name>A0A1F5WAK0_9BACT</name>
<accession>A0A1F5WAK0</accession>
<reference evidence="2 3" key="1">
    <citation type="journal article" date="2016" name="Nat. Commun.">
        <title>Thousands of microbial genomes shed light on interconnected biogeochemical processes in an aquifer system.</title>
        <authorList>
            <person name="Anantharaman K."/>
            <person name="Brown C.T."/>
            <person name="Hug L.A."/>
            <person name="Sharon I."/>
            <person name="Castelle C.J."/>
            <person name="Probst A.J."/>
            <person name="Thomas B.C."/>
            <person name="Singh A."/>
            <person name="Wilkins M.J."/>
            <person name="Karaoz U."/>
            <person name="Brodie E.L."/>
            <person name="Williams K.H."/>
            <person name="Hubbard S.S."/>
            <person name="Banfield J.F."/>
        </authorList>
    </citation>
    <scope>NUCLEOTIDE SEQUENCE [LARGE SCALE GENOMIC DNA]</scope>
</reference>
<dbReference type="InterPro" id="IPR006342">
    <property type="entry name" value="FkbM_mtfrase"/>
</dbReference>